<dbReference type="PANTHER" id="PTHR23421">
    <property type="entry name" value="BETA-GALACTOSIDASE RELATED"/>
    <property type="match status" value="1"/>
</dbReference>
<dbReference type="InterPro" id="IPR025300">
    <property type="entry name" value="BetaGal_jelly_roll_dom"/>
</dbReference>
<feature type="domain" description="Beta-galactosidase" evidence="10">
    <location>
        <begin position="472"/>
        <end position="656"/>
    </location>
</feature>
<dbReference type="Gene3D" id="3.20.20.80">
    <property type="entry name" value="Glycosidases"/>
    <property type="match status" value="1"/>
</dbReference>
<evidence type="ECO:0000256" key="5">
    <source>
        <dbReference type="ARBA" id="ARBA00022801"/>
    </source>
</evidence>
<keyword evidence="12" id="KW-1185">Reference proteome</keyword>
<dbReference type="InterPro" id="IPR008979">
    <property type="entry name" value="Galactose-bd-like_sf"/>
</dbReference>
<dbReference type="SMART" id="SM01029">
    <property type="entry name" value="BetaGal_dom2"/>
    <property type="match status" value="1"/>
</dbReference>
<reference evidence="11 12" key="1">
    <citation type="journal article" date="2012" name="New Phytol.">
        <title>Insight into trade-off between wood decay and parasitism from the genome of a fungal forest pathogen.</title>
        <authorList>
            <person name="Olson A."/>
            <person name="Aerts A."/>
            <person name="Asiegbu F."/>
            <person name="Belbahri L."/>
            <person name="Bouzid O."/>
            <person name="Broberg A."/>
            <person name="Canback B."/>
            <person name="Coutinho P.M."/>
            <person name="Cullen D."/>
            <person name="Dalman K."/>
            <person name="Deflorio G."/>
            <person name="van Diepen L.T."/>
            <person name="Dunand C."/>
            <person name="Duplessis S."/>
            <person name="Durling M."/>
            <person name="Gonthier P."/>
            <person name="Grimwood J."/>
            <person name="Fossdal C.G."/>
            <person name="Hansson D."/>
            <person name="Henrissat B."/>
            <person name="Hietala A."/>
            <person name="Himmelstrand K."/>
            <person name="Hoffmeister D."/>
            <person name="Hogberg N."/>
            <person name="James T.Y."/>
            <person name="Karlsson M."/>
            <person name="Kohler A."/>
            <person name="Kues U."/>
            <person name="Lee Y.H."/>
            <person name="Lin Y.C."/>
            <person name="Lind M."/>
            <person name="Lindquist E."/>
            <person name="Lombard V."/>
            <person name="Lucas S."/>
            <person name="Lunden K."/>
            <person name="Morin E."/>
            <person name="Murat C."/>
            <person name="Park J."/>
            <person name="Raffaello T."/>
            <person name="Rouze P."/>
            <person name="Salamov A."/>
            <person name="Schmutz J."/>
            <person name="Solheim H."/>
            <person name="Stahlberg J."/>
            <person name="Velez H."/>
            <person name="de Vries R.P."/>
            <person name="Wiebenga A."/>
            <person name="Woodward S."/>
            <person name="Yakovlev I."/>
            <person name="Garbelotto M."/>
            <person name="Martin F."/>
            <person name="Grigoriev I.V."/>
            <person name="Stenlid J."/>
        </authorList>
    </citation>
    <scope>NUCLEOTIDE SEQUENCE [LARGE SCALE GENOMIC DNA]</scope>
    <source>
        <strain evidence="11 12">TC 32-1</strain>
    </source>
</reference>
<dbReference type="InterPro" id="IPR037110">
    <property type="entry name" value="Betagal_dom2_sf"/>
</dbReference>
<organism evidence="11 12">
    <name type="scientific">Heterobasidion irregulare (strain TC 32-1)</name>
    <dbReference type="NCBI Taxonomy" id="747525"/>
    <lineage>
        <taxon>Eukaryota</taxon>
        <taxon>Fungi</taxon>
        <taxon>Dikarya</taxon>
        <taxon>Basidiomycota</taxon>
        <taxon>Agaricomycotina</taxon>
        <taxon>Agaricomycetes</taxon>
        <taxon>Russulales</taxon>
        <taxon>Bondarzewiaceae</taxon>
        <taxon>Heterobasidion</taxon>
        <taxon>Heterobasidion annosum species complex</taxon>
    </lineage>
</organism>
<evidence type="ECO:0000256" key="3">
    <source>
        <dbReference type="ARBA" id="ARBA00012756"/>
    </source>
</evidence>
<keyword evidence="5 11" id="KW-0378">Hydrolase</keyword>
<dbReference type="InterPro" id="IPR025972">
    <property type="entry name" value="BetaGal_dom3"/>
</dbReference>
<comment type="catalytic activity">
    <reaction evidence="1">
        <text>Hydrolysis of terminal non-reducing beta-D-galactose residues in beta-D-galactosides.</text>
        <dbReference type="EC" id="3.2.1.23"/>
    </reaction>
</comment>
<proteinExistence type="inferred from homology"/>
<dbReference type="Pfam" id="PF10435">
    <property type="entry name" value="BetaGal_dom2"/>
    <property type="match status" value="1"/>
</dbReference>
<dbReference type="HOGENOM" id="CLU_005732_2_0_1"/>
<dbReference type="Gene3D" id="2.60.120.260">
    <property type="entry name" value="Galactose-binding domain-like"/>
    <property type="match status" value="2"/>
</dbReference>
<dbReference type="Pfam" id="PF13364">
    <property type="entry name" value="BetaGal_ABD2"/>
    <property type="match status" value="2"/>
</dbReference>
<dbReference type="EC" id="3.2.1.23" evidence="3"/>
<dbReference type="SUPFAM" id="SSF117100">
    <property type="entry name" value="Beta-galactosidase LacA, domain 3"/>
    <property type="match status" value="1"/>
</dbReference>
<evidence type="ECO:0000313" key="11">
    <source>
        <dbReference type="EMBL" id="ETW81426.1"/>
    </source>
</evidence>
<feature type="transmembrane region" description="Helical" evidence="9">
    <location>
        <begin position="59"/>
        <end position="78"/>
    </location>
</feature>
<comment type="similarity">
    <text evidence="2 8">Belongs to the glycosyl hydrolase 35 family.</text>
</comment>
<keyword evidence="9" id="KW-0812">Transmembrane</keyword>
<dbReference type="FunFam" id="3.20.20.80:FF:000040">
    <property type="entry name" value="Beta-galactosidase A"/>
    <property type="match status" value="1"/>
</dbReference>
<dbReference type="InterPro" id="IPR017853">
    <property type="entry name" value="GH"/>
</dbReference>
<evidence type="ECO:0000256" key="7">
    <source>
        <dbReference type="ARBA" id="ARBA00023295"/>
    </source>
</evidence>
<keyword evidence="4" id="KW-0732">Signal</keyword>
<name>W4K8N8_HETIT</name>
<evidence type="ECO:0000256" key="1">
    <source>
        <dbReference type="ARBA" id="ARBA00001412"/>
    </source>
</evidence>
<dbReference type="RefSeq" id="XP_009545887.1">
    <property type="nucleotide sequence ID" value="XM_009547592.1"/>
</dbReference>
<keyword evidence="9" id="KW-0472">Membrane</keyword>
<dbReference type="SUPFAM" id="SSF51445">
    <property type="entry name" value="(Trans)glycosidases"/>
    <property type="match status" value="1"/>
</dbReference>
<evidence type="ECO:0000256" key="6">
    <source>
        <dbReference type="ARBA" id="ARBA00023180"/>
    </source>
</evidence>
<dbReference type="KEGG" id="hir:HETIRDRAFT_64765"/>
<dbReference type="Gene3D" id="2.60.390.10">
    <property type="entry name" value="Beta-galactosidase, domain 3"/>
    <property type="match status" value="1"/>
</dbReference>
<evidence type="ECO:0000256" key="2">
    <source>
        <dbReference type="ARBA" id="ARBA00009809"/>
    </source>
</evidence>
<evidence type="ECO:0000313" key="12">
    <source>
        <dbReference type="Proteomes" id="UP000030671"/>
    </source>
</evidence>
<evidence type="ECO:0000256" key="4">
    <source>
        <dbReference type="ARBA" id="ARBA00022729"/>
    </source>
</evidence>
<dbReference type="Gene3D" id="2.102.20.10">
    <property type="entry name" value="Beta-galactosidase, domain 2"/>
    <property type="match status" value="1"/>
</dbReference>
<dbReference type="GO" id="GO:0004565">
    <property type="term" value="F:beta-galactosidase activity"/>
    <property type="evidence" value="ECO:0007669"/>
    <property type="project" value="UniProtKB-EC"/>
</dbReference>
<dbReference type="eggNOG" id="KOG0496">
    <property type="taxonomic scope" value="Eukaryota"/>
</dbReference>
<evidence type="ECO:0000256" key="9">
    <source>
        <dbReference type="SAM" id="Phobius"/>
    </source>
</evidence>
<dbReference type="InterPro" id="IPR036833">
    <property type="entry name" value="BetaGal_dom3_sf"/>
</dbReference>
<dbReference type="GO" id="GO:0005975">
    <property type="term" value="P:carbohydrate metabolic process"/>
    <property type="evidence" value="ECO:0007669"/>
    <property type="project" value="InterPro"/>
</dbReference>
<dbReference type="SUPFAM" id="SSF51011">
    <property type="entry name" value="Glycosyl hydrolase domain"/>
    <property type="match status" value="1"/>
</dbReference>
<evidence type="ECO:0000259" key="10">
    <source>
        <dbReference type="SMART" id="SM01029"/>
    </source>
</evidence>
<dbReference type="Pfam" id="PF01301">
    <property type="entry name" value="Glyco_hydro_35"/>
    <property type="match status" value="1"/>
</dbReference>
<evidence type="ECO:0000256" key="8">
    <source>
        <dbReference type="RuleBase" id="RU003679"/>
    </source>
</evidence>
<dbReference type="OrthoDB" id="1657402at2759"/>
<keyword evidence="6" id="KW-0325">Glycoprotein</keyword>
<dbReference type="AlphaFoldDB" id="W4K8N8"/>
<dbReference type="PRINTS" id="PR00742">
    <property type="entry name" value="GLHYDRLASE35"/>
</dbReference>
<dbReference type="GeneID" id="20678699"/>
<keyword evidence="9" id="KW-1133">Transmembrane helix</keyword>
<accession>W4K8N8</accession>
<dbReference type="InterPro" id="IPR031330">
    <property type="entry name" value="Gly_Hdrlase_35_cat"/>
</dbReference>
<dbReference type="Proteomes" id="UP000030671">
    <property type="component" value="Unassembled WGS sequence"/>
</dbReference>
<dbReference type="Pfam" id="PF13363">
    <property type="entry name" value="BetaGal_dom3"/>
    <property type="match status" value="1"/>
</dbReference>
<gene>
    <name evidence="11" type="ORF">HETIRDRAFT_64765</name>
</gene>
<sequence length="1098" mass="119298">MTWGAHQDSHALDLKVDRDVVDAPLALRRKPGTRMPADRTEGSLNAYSVSSAIARRRSWSSWLLLGIASSLLTYVLLLPHSAPQIWSRSLDAAFDLSARYYSALADVNTVGDVALEPPRALFSSNGRTDQVQWDNYSLVLQGQRILIYSGEFHTYRLPVPSLWPDILQKVKAAGLNAISVYLHWGAINPAPGVIDFDGYRAVEPLYEAAKAAGIWIVLRPGPYINAETTAGGIAHWVTSEVAGPLRTNATDFRASWQDYIQGVIEQTARYQITEGGPVIAIQIDNEYSQNAISGAYFSELEEAYHNSSIVVPLTYNDPGEHKGFVNGSGAVDIYGLDAYPQGFDCSHPDTWSAVTTNYHDYHEGTNPSQPWYFPEFQGGSFDAWGPTAPGYENCRQLTGASFESVFYRTLWASNAKLMSFYMLYGGTSWGGIPFPGVYTSYDYGSSIAENRALTDKYTELKLQGLFLRSSPEFYKTDWIGNSSTVVSVSNSAAFAVLLRNPDTRSSYWIVRQTSSTSTATINFNMTIDTSAGTLQIPQVVSSITLSGRQSKVIVGDYSFGAHSSLLYSTASILFAGKIGSRDVLFLYGDADQEHEASLATPGPASLRSDSPFVSFTPASGNQSVVSFLPGISGLVTVFDTPSQLVLYADTVTAGTFWAPVLASTNAHANYWQIGTNSTLLVGGPHLVRNASLSASGTLALRGDLNSSVRLTVIGPPGVKRVTWNGEPVDPDTNAAERLTSVGGFTGQLALKSAVQGIKTPVLRNWKFANSLPEADVGFDDSEWTVANHTTTNIPFKPFYGDGRVLYGCDYGFCENTVLWRGHFNGTADVKSANLSINGGEAFAASVWLNDQFIGTSYGNSTNNRNILEETDDLFVFPNGSLLIGQDNVITIVQDNMGLNETESSPETSRSPRGVRGFKLNNGTFADWKVQGKVGGYTNFPDKTRGVMNEGGLFGERKGWHLPGFDTSSWASRSLSSGLPNDNAGVGFFVTTFDLRVPDGFDVLMSFNFDSTPAPYRALLFVNGWMMGKFVANLGPQWKFPVHEGILEYQGTNTVAVALWAMESVLISPQLNVTIDAMLDGGVGNVVANNPPWTSRGRP</sequence>
<dbReference type="InterPro" id="IPR018954">
    <property type="entry name" value="Betagal_dom2"/>
</dbReference>
<dbReference type="InParanoid" id="W4K8N8"/>
<keyword evidence="7" id="KW-0326">Glycosidase</keyword>
<dbReference type="EMBL" id="KI925458">
    <property type="protein sequence ID" value="ETW81426.1"/>
    <property type="molecule type" value="Genomic_DNA"/>
</dbReference>
<protein>
    <recommendedName>
        <fullName evidence="3">beta-galactosidase</fullName>
        <ecNumber evidence="3">3.2.1.23</ecNumber>
    </recommendedName>
</protein>
<dbReference type="SUPFAM" id="SSF49785">
    <property type="entry name" value="Galactose-binding domain-like"/>
    <property type="match status" value="2"/>
</dbReference>
<dbReference type="InterPro" id="IPR001944">
    <property type="entry name" value="Glycoside_Hdrlase_35"/>
</dbReference>